<reference evidence="8 9" key="1">
    <citation type="submission" date="2015-06" db="EMBL/GenBank/DDBJ databases">
        <title>Talaromyces atroroseus IBT 11181 draft genome.</title>
        <authorList>
            <person name="Rasmussen K.B."/>
            <person name="Rasmussen S."/>
            <person name="Petersen B."/>
            <person name="Sicheritz-Ponten T."/>
            <person name="Mortensen U.H."/>
            <person name="Thrane U."/>
        </authorList>
    </citation>
    <scope>NUCLEOTIDE SEQUENCE [LARGE SCALE GENOMIC DNA]</scope>
    <source>
        <strain evidence="8 9">IBT 11181</strain>
    </source>
</reference>
<dbReference type="Proteomes" id="UP000214365">
    <property type="component" value="Unassembled WGS sequence"/>
</dbReference>
<keyword evidence="6" id="KW-0539">Nucleus</keyword>
<dbReference type="GO" id="GO:0005634">
    <property type="term" value="C:nucleus"/>
    <property type="evidence" value="ECO:0007669"/>
    <property type="project" value="UniProtKB-SubCell"/>
</dbReference>
<dbReference type="InterPro" id="IPR029479">
    <property type="entry name" value="Nitroreductase"/>
</dbReference>
<evidence type="ECO:0000256" key="1">
    <source>
        <dbReference type="ARBA" id="ARBA00004123"/>
    </source>
</evidence>
<keyword evidence="9" id="KW-1185">Reference proteome</keyword>
<dbReference type="PANTHER" id="PTHR43035:SF1">
    <property type="entry name" value="FATTY ACID REPRESSION MUTANT PROTEIN 2-RELATED"/>
    <property type="match status" value="1"/>
</dbReference>
<dbReference type="GO" id="GO:0016491">
    <property type="term" value="F:oxidoreductase activity"/>
    <property type="evidence" value="ECO:0007669"/>
    <property type="project" value="UniProtKB-KW"/>
</dbReference>
<comment type="similarity">
    <text evidence="3">Belongs to the nitroreductase family.</text>
</comment>
<protein>
    <recommendedName>
        <fullName evidence="7">Nitroreductase domain-containing protein</fullName>
    </recommendedName>
</protein>
<dbReference type="PANTHER" id="PTHR43035">
    <property type="entry name" value="FATTY ACID REPRESSION MUTANT PROTEIN 2-RELATED"/>
    <property type="match status" value="1"/>
</dbReference>
<keyword evidence="4" id="KW-0963">Cytoplasm</keyword>
<dbReference type="CDD" id="cd02140">
    <property type="entry name" value="Frm2-like"/>
    <property type="match status" value="1"/>
</dbReference>
<evidence type="ECO:0000313" key="9">
    <source>
        <dbReference type="Proteomes" id="UP000214365"/>
    </source>
</evidence>
<dbReference type="SUPFAM" id="SSF55469">
    <property type="entry name" value="FMN-dependent nitroreductase-like"/>
    <property type="match status" value="1"/>
</dbReference>
<comment type="subcellular location">
    <subcellularLocation>
        <location evidence="2">Cytoplasm</location>
    </subcellularLocation>
    <subcellularLocation>
        <location evidence="1">Nucleus</location>
    </subcellularLocation>
</comment>
<evidence type="ECO:0000256" key="6">
    <source>
        <dbReference type="ARBA" id="ARBA00023242"/>
    </source>
</evidence>
<name>A0A1Q5QA50_TALAT</name>
<evidence type="ECO:0000256" key="2">
    <source>
        <dbReference type="ARBA" id="ARBA00004496"/>
    </source>
</evidence>
<feature type="domain" description="Nitroreductase" evidence="7">
    <location>
        <begin position="11"/>
        <end position="180"/>
    </location>
</feature>
<evidence type="ECO:0000256" key="5">
    <source>
        <dbReference type="ARBA" id="ARBA00023002"/>
    </source>
</evidence>
<organism evidence="8 9">
    <name type="scientific">Talaromyces atroroseus</name>
    <dbReference type="NCBI Taxonomy" id="1441469"/>
    <lineage>
        <taxon>Eukaryota</taxon>
        <taxon>Fungi</taxon>
        <taxon>Dikarya</taxon>
        <taxon>Ascomycota</taxon>
        <taxon>Pezizomycotina</taxon>
        <taxon>Eurotiomycetes</taxon>
        <taxon>Eurotiomycetidae</taxon>
        <taxon>Eurotiales</taxon>
        <taxon>Trichocomaceae</taxon>
        <taxon>Talaromyces</taxon>
        <taxon>Talaromyces sect. Trachyspermi</taxon>
    </lineage>
</organism>
<evidence type="ECO:0000256" key="4">
    <source>
        <dbReference type="ARBA" id="ARBA00022490"/>
    </source>
</evidence>
<dbReference type="GO" id="GO:0034599">
    <property type="term" value="P:cellular response to oxidative stress"/>
    <property type="evidence" value="ECO:0007669"/>
    <property type="project" value="InterPro"/>
</dbReference>
<dbReference type="InterPro" id="IPR000415">
    <property type="entry name" value="Nitroreductase-like"/>
</dbReference>
<evidence type="ECO:0000256" key="3">
    <source>
        <dbReference type="ARBA" id="ARBA00007118"/>
    </source>
</evidence>
<comment type="caution">
    <text evidence="8">The sequence shown here is derived from an EMBL/GenBank/DDBJ whole genome shotgun (WGS) entry which is preliminary data.</text>
</comment>
<dbReference type="AlphaFoldDB" id="A0A1Q5QA50"/>
<sequence>MASDPFFSAVLGRRTVYALSDSSPIPDSRIQEIVVKAIKHSPSTFNVQSARAVILLKDEHRKFWDYALEFIKAALPEEVVKQLGARIAGFRAAYGSVLFFEAKADLDALAQEHAIVAPFITEWSDTSSGINQFAVWAALSAEGLGANLQHYNFLPPLVEKVKAEWNIPQDWLLKSQLVFGTPTGGPREKTFKPVEDRVKVYGQ</sequence>
<dbReference type="GO" id="GO:0005737">
    <property type="term" value="C:cytoplasm"/>
    <property type="evidence" value="ECO:0007669"/>
    <property type="project" value="UniProtKB-SubCell"/>
</dbReference>
<evidence type="ECO:0000259" key="7">
    <source>
        <dbReference type="Pfam" id="PF00881"/>
    </source>
</evidence>
<dbReference type="EMBL" id="LFMY01000002">
    <property type="protein sequence ID" value="OKL62823.1"/>
    <property type="molecule type" value="Genomic_DNA"/>
</dbReference>
<dbReference type="GeneID" id="31001457"/>
<evidence type="ECO:0000313" key="8">
    <source>
        <dbReference type="EMBL" id="OKL62823.1"/>
    </source>
</evidence>
<dbReference type="OrthoDB" id="2138173at2759"/>
<dbReference type="STRING" id="1441469.A0A1Q5QA50"/>
<dbReference type="InterPro" id="IPR033877">
    <property type="entry name" value="Frm2/Hbn1"/>
</dbReference>
<proteinExistence type="inferred from homology"/>
<dbReference type="Pfam" id="PF00881">
    <property type="entry name" value="Nitroreductase"/>
    <property type="match status" value="1"/>
</dbReference>
<dbReference type="FunFam" id="3.40.109.10:FF:000001">
    <property type="entry name" value="Nitroreductase family"/>
    <property type="match status" value="1"/>
</dbReference>
<dbReference type="RefSeq" id="XP_020122944.1">
    <property type="nucleotide sequence ID" value="XM_020261395.1"/>
</dbReference>
<keyword evidence="5" id="KW-0560">Oxidoreductase</keyword>
<dbReference type="Gene3D" id="3.40.109.10">
    <property type="entry name" value="NADH Oxidase"/>
    <property type="match status" value="1"/>
</dbReference>
<accession>A0A1Q5QA50</accession>
<gene>
    <name evidence="8" type="ORF">UA08_01702</name>
</gene>